<protein>
    <recommendedName>
        <fullName evidence="4">4'-phosphopantetheinyl transferase domain-containing protein</fullName>
    </recommendedName>
</protein>
<keyword evidence="1" id="KW-0808">Transferase</keyword>
<name>A0AA41QK39_9HYPH</name>
<dbReference type="InterPro" id="IPR037143">
    <property type="entry name" value="4-PPantetheinyl_Trfase_dom_sf"/>
</dbReference>
<dbReference type="GO" id="GO:0005829">
    <property type="term" value="C:cytosol"/>
    <property type="evidence" value="ECO:0007669"/>
    <property type="project" value="TreeGrafter"/>
</dbReference>
<dbReference type="Gene3D" id="3.90.470.20">
    <property type="entry name" value="4'-phosphopantetheinyl transferase domain"/>
    <property type="match status" value="1"/>
</dbReference>
<comment type="caution">
    <text evidence="2">The sequence shown here is derived from an EMBL/GenBank/DDBJ whole genome shotgun (WGS) entry which is preliminary data.</text>
</comment>
<evidence type="ECO:0000313" key="2">
    <source>
        <dbReference type="EMBL" id="MCI0125613.1"/>
    </source>
</evidence>
<organism evidence="2 3">
    <name type="scientific">Paradevosia shaoguanensis</name>
    <dbReference type="NCBI Taxonomy" id="1335043"/>
    <lineage>
        <taxon>Bacteria</taxon>
        <taxon>Pseudomonadati</taxon>
        <taxon>Pseudomonadota</taxon>
        <taxon>Alphaproteobacteria</taxon>
        <taxon>Hyphomicrobiales</taxon>
        <taxon>Devosiaceae</taxon>
        <taxon>Paradevosia</taxon>
    </lineage>
</organism>
<sequence length="221" mass="24169">MTLHLLRSEGSWADLWSFDLASQGARLLEIGQCRQFLGASAIERSSRFASTTQAQRFLASRAALWLVLAEYGIGYQELDYGPHGKPSLGISMGFNLSRTGDVAVVAVASADVGVDIEQRRSVDLTEPIVAEVGSTLRRIGWPPRLGHDRLQAWTVMEAWTKYHGLSLHRLLDEREVASRMIDELESRTVQLISLAPSAYICGTMCTGSGAAVGYESGSRLL</sequence>
<dbReference type="GO" id="GO:0008897">
    <property type="term" value="F:holo-[acyl-carrier-protein] synthase activity"/>
    <property type="evidence" value="ECO:0007669"/>
    <property type="project" value="InterPro"/>
</dbReference>
<evidence type="ECO:0000313" key="3">
    <source>
        <dbReference type="Proteomes" id="UP001156140"/>
    </source>
</evidence>
<dbReference type="EMBL" id="JALAZD010000001">
    <property type="protein sequence ID" value="MCI0125613.1"/>
    <property type="molecule type" value="Genomic_DNA"/>
</dbReference>
<dbReference type="GO" id="GO:0000287">
    <property type="term" value="F:magnesium ion binding"/>
    <property type="evidence" value="ECO:0007669"/>
    <property type="project" value="InterPro"/>
</dbReference>
<evidence type="ECO:0008006" key="4">
    <source>
        <dbReference type="Google" id="ProtNLM"/>
    </source>
</evidence>
<keyword evidence="3" id="KW-1185">Reference proteome</keyword>
<gene>
    <name evidence="2" type="ORF">ML536_02105</name>
</gene>
<evidence type="ECO:0000256" key="1">
    <source>
        <dbReference type="ARBA" id="ARBA00022679"/>
    </source>
</evidence>
<dbReference type="Proteomes" id="UP001156140">
    <property type="component" value="Unassembled WGS sequence"/>
</dbReference>
<dbReference type="PANTHER" id="PTHR12215:SF10">
    <property type="entry name" value="L-AMINOADIPATE-SEMIALDEHYDE DEHYDROGENASE-PHOSPHOPANTETHEINYL TRANSFERASE"/>
    <property type="match status" value="1"/>
</dbReference>
<dbReference type="SUPFAM" id="SSF56214">
    <property type="entry name" value="4'-phosphopantetheinyl transferase"/>
    <property type="match status" value="1"/>
</dbReference>
<proteinExistence type="predicted"/>
<dbReference type="GO" id="GO:0019878">
    <property type="term" value="P:lysine biosynthetic process via aminoadipic acid"/>
    <property type="evidence" value="ECO:0007669"/>
    <property type="project" value="TreeGrafter"/>
</dbReference>
<accession>A0AA41QK39</accession>
<dbReference type="InterPro" id="IPR050559">
    <property type="entry name" value="P-Pant_transferase_sf"/>
</dbReference>
<dbReference type="AlphaFoldDB" id="A0AA41QK39"/>
<dbReference type="RefSeq" id="WP_281734790.1">
    <property type="nucleotide sequence ID" value="NZ_JAKETQ010000001.1"/>
</dbReference>
<reference evidence="2" key="1">
    <citation type="submission" date="2022-03" db="EMBL/GenBank/DDBJ databases">
        <title>The complete genome sequence of a Methyloterrigena soli.</title>
        <authorList>
            <person name="Zi Z."/>
        </authorList>
    </citation>
    <scope>NUCLEOTIDE SEQUENCE</scope>
    <source>
        <strain evidence="2">M48</strain>
    </source>
</reference>
<dbReference type="PANTHER" id="PTHR12215">
    <property type="entry name" value="PHOSPHOPANTETHEINE TRANSFERASE"/>
    <property type="match status" value="1"/>
</dbReference>